<keyword evidence="5 7" id="KW-0408">Iron</keyword>
<evidence type="ECO:0000313" key="9">
    <source>
        <dbReference type="Proteomes" id="UP000239494"/>
    </source>
</evidence>
<reference evidence="8 9" key="1">
    <citation type="submission" date="2018-03" db="EMBL/GenBank/DDBJ databases">
        <title>Genomic Encyclopedia of Archaeal and Bacterial Type Strains, Phase II (KMG-II): from individual species to whole genera.</title>
        <authorList>
            <person name="Goeker M."/>
        </authorList>
    </citation>
    <scope>NUCLEOTIDE SEQUENCE [LARGE SCALE GENOMIC DNA]</scope>
    <source>
        <strain evidence="8 9">DSM 44720</strain>
    </source>
</reference>
<dbReference type="EMBL" id="PVTF01000009">
    <property type="protein sequence ID" value="PRY37965.1"/>
    <property type="molecule type" value="Genomic_DNA"/>
</dbReference>
<protein>
    <submittedName>
        <fullName evidence="8">Cytochrome P450</fullName>
    </submittedName>
</protein>
<evidence type="ECO:0000256" key="6">
    <source>
        <dbReference type="ARBA" id="ARBA00023033"/>
    </source>
</evidence>
<dbReference type="InterPro" id="IPR017972">
    <property type="entry name" value="Cyt_P450_CS"/>
</dbReference>
<dbReference type="OrthoDB" id="3664945at2"/>
<dbReference type="PANTHER" id="PTHR46696:SF1">
    <property type="entry name" value="CYTOCHROME P450 YJIB-RELATED"/>
    <property type="match status" value="1"/>
</dbReference>
<dbReference type="FunFam" id="1.10.630.10:FF:000018">
    <property type="entry name" value="Cytochrome P450 monooxygenase"/>
    <property type="match status" value="1"/>
</dbReference>
<dbReference type="GO" id="GO:0004497">
    <property type="term" value="F:monooxygenase activity"/>
    <property type="evidence" value="ECO:0007669"/>
    <property type="project" value="UniProtKB-KW"/>
</dbReference>
<accession>A0A2T0SX32</accession>
<dbReference type="PRINTS" id="PR00359">
    <property type="entry name" value="BP450"/>
</dbReference>
<dbReference type="GO" id="GO:0020037">
    <property type="term" value="F:heme binding"/>
    <property type="evidence" value="ECO:0007669"/>
    <property type="project" value="InterPro"/>
</dbReference>
<evidence type="ECO:0000256" key="7">
    <source>
        <dbReference type="RuleBase" id="RU000461"/>
    </source>
</evidence>
<evidence type="ECO:0000313" key="8">
    <source>
        <dbReference type="EMBL" id="PRY37965.1"/>
    </source>
</evidence>
<dbReference type="GO" id="GO:0005506">
    <property type="term" value="F:iron ion binding"/>
    <property type="evidence" value="ECO:0007669"/>
    <property type="project" value="InterPro"/>
</dbReference>
<dbReference type="Pfam" id="PF00067">
    <property type="entry name" value="p450"/>
    <property type="match status" value="1"/>
</dbReference>
<dbReference type="RefSeq" id="WP_106190933.1">
    <property type="nucleotide sequence ID" value="NZ_PVTF01000009.1"/>
</dbReference>
<dbReference type="AlphaFoldDB" id="A0A2T0SX32"/>
<comment type="caution">
    <text evidence="8">The sequence shown here is derived from an EMBL/GenBank/DDBJ whole genome shotgun (WGS) entry which is preliminary data.</text>
</comment>
<dbReference type="GO" id="GO:0016705">
    <property type="term" value="F:oxidoreductase activity, acting on paired donors, with incorporation or reduction of molecular oxygen"/>
    <property type="evidence" value="ECO:0007669"/>
    <property type="project" value="InterPro"/>
</dbReference>
<name>A0A2T0SX32_9PSEU</name>
<dbReference type="Gene3D" id="1.10.630.10">
    <property type="entry name" value="Cytochrome P450"/>
    <property type="match status" value="1"/>
</dbReference>
<keyword evidence="6 7" id="KW-0503">Monooxygenase</keyword>
<dbReference type="InterPro" id="IPR002397">
    <property type="entry name" value="Cyt_P450_B"/>
</dbReference>
<dbReference type="InterPro" id="IPR036396">
    <property type="entry name" value="Cyt_P450_sf"/>
</dbReference>
<evidence type="ECO:0000256" key="1">
    <source>
        <dbReference type="ARBA" id="ARBA00010617"/>
    </source>
</evidence>
<dbReference type="InterPro" id="IPR001128">
    <property type="entry name" value="Cyt_P450"/>
</dbReference>
<dbReference type="SUPFAM" id="SSF48264">
    <property type="entry name" value="Cytochrome P450"/>
    <property type="match status" value="1"/>
</dbReference>
<keyword evidence="2 7" id="KW-0349">Heme</keyword>
<comment type="similarity">
    <text evidence="1 7">Belongs to the cytochrome P450 family.</text>
</comment>
<dbReference type="Proteomes" id="UP000239494">
    <property type="component" value="Unassembled WGS sequence"/>
</dbReference>
<keyword evidence="3 7" id="KW-0479">Metal-binding</keyword>
<sequence>MTNAAKPSLLPEIFSLEYYADPFPTLAWLREHRPVAEVALPFADLDLWLVTRHDDVRALSTDPRLSADTRSASDRFLASGLAMGVGTGWEKAFVLDPPDHTRQRRVVGGTLTPRVIAGWESVIADTAAALLDAMAQEDEPDLLRSFGYPLAITTMGTVLGAPQSDHARLRAWSDAATSPDRAASGAALLATLDYVREQIGVKRGQRGDDLLSLLLRASEGEDTLDEDEVCAVAANLLGAGYDTTANFFANAVVALLDYPDQLAATAPDVSDRAVEELLRHSGPVVLSPVFRFAFEPIELHGTTIPQGATVGLMVGAANRDPAVYDDPDSVRITRSGPPHVSFGHGPHHCVGAALARLQARIGLTALFSRFPDLGFGVDRSLLRQRISPFMYGFDRLPVTLG</sequence>
<keyword evidence="4 7" id="KW-0560">Oxidoreductase</keyword>
<keyword evidence="9" id="KW-1185">Reference proteome</keyword>
<gene>
    <name evidence="8" type="ORF">CLV43_109185</name>
</gene>
<evidence type="ECO:0000256" key="4">
    <source>
        <dbReference type="ARBA" id="ARBA00023002"/>
    </source>
</evidence>
<dbReference type="PROSITE" id="PS00086">
    <property type="entry name" value="CYTOCHROME_P450"/>
    <property type="match status" value="1"/>
</dbReference>
<evidence type="ECO:0000256" key="2">
    <source>
        <dbReference type="ARBA" id="ARBA00022617"/>
    </source>
</evidence>
<proteinExistence type="inferred from homology"/>
<evidence type="ECO:0000256" key="3">
    <source>
        <dbReference type="ARBA" id="ARBA00022723"/>
    </source>
</evidence>
<dbReference type="PANTHER" id="PTHR46696">
    <property type="entry name" value="P450, PUTATIVE (EUROFUNG)-RELATED"/>
    <property type="match status" value="1"/>
</dbReference>
<organism evidence="8 9">
    <name type="scientific">Umezawaea tangerina</name>
    <dbReference type="NCBI Taxonomy" id="84725"/>
    <lineage>
        <taxon>Bacteria</taxon>
        <taxon>Bacillati</taxon>
        <taxon>Actinomycetota</taxon>
        <taxon>Actinomycetes</taxon>
        <taxon>Pseudonocardiales</taxon>
        <taxon>Pseudonocardiaceae</taxon>
        <taxon>Umezawaea</taxon>
    </lineage>
</organism>
<evidence type="ECO:0000256" key="5">
    <source>
        <dbReference type="ARBA" id="ARBA00023004"/>
    </source>
</evidence>